<proteinExistence type="predicted"/>
<comment type="caution">
    <text evidence="2">The sequence shown here is derived from an EMBL/GenBank/DDBJ whole genome shotgun (WGS) entry which is preliminary data.</text>
</comment>
<sequence>MIRQSTSPVVTALQSNHIGHKESPDTTHNRSRDV</sequence>
<gene>
    <name evidence="2" type="ORF">T01_1309</name>
</gene>
<dbReference type="EMBL" id="JYDH01003655">
    <property type="protein sequence ID" value="KRY05445.1"/>
    <property type="molecule type" value="Genomic_DNA"/>
</dbReference>
<dbReference type="Proteomes" id="UP000054776">
    <property type="component" value="Unassembled WGS sequence"/>
</dbReference>
<accession>A0A0V0YYP4</accession>
<feature type="region of interest" description="Disordered" evidence="1">
    <location>
        <begin position="1"/>
        <end position="34"/>
    </location>
</feature>
<organism evidence="2 3">
    <name type="scientific">Trichinella spiralis</name>
    <name type="common">Trichina worm</name>
    <dbReference type="NCBI Taxonomy" id="6334"/>
    <lineage>
        <taxon>Eukaryota</taxon>
        <taxon>Metazoa</taxon>
        <taxon>Ecdysozoa</taxon>
        <taxon>Nematoda</taxon>
        <taxon>Enoplea</taxon>
        <taxon>Dorylaimia</taxon>
        <taxon>Trichinellida</taxon>
        <taxon>Trichinellidae</taxon>
        <taxon>Trichinella</taxon>
    </lineage>
</organism>
<evidence type="ECO:0000313" key="3">
    <source>
        <dbReference type="Proteomes" id="UP000054776"/>
    </source>
</evidence>
<evidence type="ECO:0000313" key="2">
    <source>
        <dbReference type="EMBL" id="KRY05445.1"/>
    </source>
</evidence>
<feature type="compositionally biased region" description="Basic and acidic residues" evidence="1">
    <location>
        <begin position="19"/>
        <end position="34"/>
    </location>
</feature>
<feature type="compositionally biased region" description="Polar residues" evidence="1">
    <location>
        <begin position="1"/>
        <end position="17"/>
    </location>
</feature>
<dbReference type="InParanoid" id="A0A0V0YYP4"/>
<reference evidence="2 3" key="1">
    <citation type="submission" date="2015-01" db="EMBL/GenBank/DDBJ databases">
        <title>Evolution of Trichinella species and genotypes.</title>
        <authorList>
            <person name="Korhonen P.K."/>
            <person name="Edoardo P."/>
            <person name="Giuseppe L.R."/>
            <person name="Gasser R.B."/>
        </authorList>
    </citation>
    <scope>NUCLEOTIDE SEQUENCE [LARGE SCALE GENOMIC DNA]</scope>
    <source>
        <strain evidence="2">ISS3</strain>
    </source>
</reference>
<protein>
    <submittedName>
        <fullName evidence="2">Uncharacterized protein</fullName>
    </submittedName>
</protein>
<name>A0A0V0YYP4_TRISP</name>
<dbReference type="AlphaFoldDB" id="A0A0V0YYP4"/>
<keyword evidence="3" id="KW-1185">Reference proteome</keyword>
<evidence type="ECO:0000256" key="1">
    <source>
        <dbReference type="SAM" id="MobiDB-lite"/>
    </source>
</evidence>